<keyword evidence="5" id="KW-1185">Reference proteome</keyword>
<evidence type="ECO:0000256" key="2">
    <source>
        <dbReference type="ARBA" id="ARBA00022801"/>
    </source>
</evidence>
<protein>
    <submittedName>
        <fullName evidence="4">DNA-binding protein</fullName>
    </submittedName>
</protein>
<dbReference type="Gene3D" id="3.30.70.2330">
    <property type="match status" value="1"/>
</dbReference>
<evidence type="ECO:0000259" key="3">
    <source>
        <dbReference type="SMART" id="SM00910"/>
    </source>
</evidence>
<keyword evidence="2" id="KW-0378">Hydrolase</keyword>
<evidence type="ECO:0000256" key="1">
    <source>
        <dbReference type="ARBA" id="ARBA00022723"/>
    </source>
</evidence>
<comment type="caution">
    <text evidence="4">The sequence shown here is derived from an EMBL/GenBank/DDBJ whole genome shotgun (WGS) entry which is preliminary data.</text>
</comment>
<reference evidence="4 5" key="1">
    <citation type="journal article" date="2019" name="Anaerobe">
        <title>Brachyspira catarrhinii sp. nov., an anaerobic intestinal spirochaete isolated from vervet monkeys may have been misidentified as Brachyspira aalborgi in previous studies.</title>
        <authorList>
            <person name="Phillips N.D."/>
            <person name="La T."/>
            <person name="Hampson D.J."/>
        </authorList>
    </citation>
    <scope>NUCLEOTIDE SEQUENCE [LARGE SCALE GENOMIC DNA]</scope>
    <source>
        <strain evidence="4 5">Z12</strain>
    </source>
</reference>
<dbReference type="Proteomes" id="UP000310168">
    <property type="component" value="Unassembled WGS sequence"/>
</dbReference>
<organism evidence="4 5">
    <name type="scientific">Brachyspira catarrhinii</name>
    <dbReference type="NCBI Taxonomy" id="2528966"/>
    <lineage>
        <taxon>Bacteria</taxon>
        <taxon>Pseudomonadati</taxon>
        <taxon>Spirochaetota</taxon>
        <taxon>Spirochaetia</taxon>
        <taxon>Brachyspirales</taxon>
        <taxon>Brachyspiraceae</taxon>
        <taxon>Brachyspira</taxon>
    </lineage>
</organism>
<proteinExistence type="predicted"/>
<dbReference type="GO" id="GO:0003677">
    <property type="term" value="F:DNA binding"/>
    <property type="evidence" value="ECO:0007669"/>
    <property type="project" value="UniProtKB-KW"/>
</dbReference>
<dbReference type="SMART" id="SM00910">
    <property type="entry name" value="HIRAN"/>
    <property type="match status" value="1"/>
</dbReference>
<evidence type="ECO:0000313" key="4">
    <source>
        <dbReference type="EMBL" id="TKZ35187.1"/>
    </source>
</evidence>
<name>A0ABY2TTH2_9SPIR</name>
<keyword evidence="1" id="KW-0479">Metal-binding</keyword>
<dbReference type="InterPro" id="IPR014905">
    <property type="entry name" value="HIRAN"/>
</dbReference>
<dbReference type="RefSeq" id="WP_137998336.1">
    <property type="nucleotide sequence ID" value="NZ_SJDU01000144.1"/>
</dbReference>
<sequence>MYTKSENITKHLISIRSQEDSYRRVIINTDYKTKKHYIDFFVADYKDSDGKEIIEYLSKNEPINLIQDTSYPYDQFAIAVYDMNWIKLGYVPNIISSLISYKMDDKNHKVNAVVKKVKLDAHDECKIEIRVFINKNRKLKIN</sequence>
<feature type="domain" description="HIRAN" evidence="3">
    <location>
        <begin position="35"/>
        <end position="133"/>
    </location>
</feature>
<dbReference type="EMBL" id="SJDU01000144">
    <property type="protein sequence ID" value="TKZ35187.1"/>
    <property type="molecule type" value="Genomic_DNA"/>
</dbReference>
<evidence type="ECO:0000313" key="5">
    <source>
        <dbReference type="Proteomes" id="UP000310168"/>
    </source>
</evidence>
<dbReference type="Pfam" id="PF08797">
    <property type="entry name" value="HIRAN"/>
    <property type="match status" value="1"/>
</dbReference>
<accession>A0ABY2TTH2</accession>
<gene>
    <name evidence="4" type="ORF">EZH24_06585</name>
</gene>
<keyword evidence="4" id="KW-0238">DNA-binding</keyword>